<feature type="domain" description="Metallo-beta-lactamase" evidence="1">
    <location>
        <begin position="234"/>
        <end position="306"/>
    </location>
</feature>
<dbReference type="InterPro" id="IPR036866">
    <property type="entry name" value="RibonucZ/Hydroxyglut_hydro"/>
</dbReference>
<dbReference type="PANTHER" id="PTHR46018">
    <property type="entry name" value="ZINC PHOSPHODIESTERASE ELAC PROTEIN 1"/>
    <property type="match status" value="1"/>
</dbReference>
<organism evidence="2 3">
    <name type="scientific">Allosphingosinicella deserti</name>
    <dbReference type="NCBI Taxonomy" id="2116704"/>
    <lineage>
        <taxon>Bacteria</taxon>
        <taxon>Pseudomonadati</taxon>
        <taxon>Pseudomonadota</taxon>
        <taxon>Alphaproteobacteria</taxon>
        <taxon>Sphingomonadales</taxon>
        <taxon>Sphingomonadaceae</taxon>
        <taxon>Allosphingosinicella</taxon>
    </lineage>
</organism>
<dbReference type="GO" id="GO:0042781">
    <property type="term" value="F:3'-tRNA processing endoribonuclease activity"/>
    <property type="evidence" value="ECO:0007669"/>
    <property type="project" value="UniProtKB-EC"/>
</dbReference>
<dbReference type="RefSeq" id="WP_106515557.1">
    <property type="nucleotide sequence ID" value="NZ_PXYI01000010.1"/>
</dbReference>
<keyword evidence="2" id="KW-0378">Hydrolase</keyword>
<dbReference type="Proteomes" id="UP000241167">
    <property type="component" value="Unassembled WGS sequence"/>
</dbReference>
<dbReference type="EC" id="3.1.26.11" evidence="2"/>
<dbReference type="NCBIfam" id="NF002558">
    <property type="entry name" value="PRK02126.1"/>
    <property type="match status" value="1"/>
</dbReference>
<evidence type="ECO:0000313" key="2">
    <source>
        <dbReference type="EMBL" id="PSJ37116.1"/>
    </source>
</evidence>
<dbReference type="EMBL" id="PXYI01000010">
    <property type="protein sequence ID" value="PSJ37116.1"/>
    <property type="molecule type" value="Genomic_DNA"/>
</dbReference>
<dbReference type="SUPFAM" id="SSF56281">
    <property type="entry name" value="Metallo-hydrolase/oxidoreductase"/>
    <property type="match status" value="1"/>
</dbReference>
<name>A0A2P7QGS4_9SPHN</name>
<dbReference type="PANTHER" id="PTHR46018:SF7">
    <property type="entry name" value="RIBONUCLEASE Z"/>
    <property type="match status" value="1"/>
</dbReference>
<evidence type="ECO:0000313" key="3">
    <source>
        <dbReference type="Proteomes" id="UP000241167"/>
    </source>
</evidence>
<feature type="domain" description="Metallo-beta-lactamase" evidence="1">
    <location>
        <begin position="41"/>
        <end position="96"/>
    </location>
</feature>
<dbReference type="InterPro" id="IPR001279">
    <property type="entry name" value="Metallo-B-lactamas"/>
</dbReference>
<sequence length="328" mass="36859">MRPNFHPRLINPRFGDPGLFVELLHRREALLFDLGDLSRLPARDLLRVTHVFVTHAHIDHFIGFDALLRALVGREKRVAMVGPRGFAERVEHKLLSYEWDLVERYESDLVFDVIELHDGGERQAARFRFKRAFAREPLDVDEAEAGVVAACDGFTVRARILEHHGPSVGYAVREPTHVNIWRNRLEARGLATGPWLQALKQAVLEGAADDQPIRLPDGCTEPLGRLRDLLSVTAGQTIAYVTDVADTPRNRSDIAELVKDADTLFIESRFSAQDGEQAQQRAHLTTTAAGEIARRAGVRRVEPFHFSPRYETLGEQPMIAEVLAAFQG</sequence>
<dbReference type="AlphaFoldDB" id="A0A2P7QGS4"/>
<comment type="caution">
    <text evidence="2">The sequence shown here is derived from an EMBL/GenBank/DDBJ whole genome shotgun (WGS) entry which is preliminary data.</text>
</comment>
<evidence type="ECO:0000259" key="1">
    <source>
        <dbReference type="Pfam" id="PF12706"/>
    </source>
</evidence>
<dbReference type="Pfam" id="PF12706">
    <property type="entry name" value="Lactamase_B_2"/>
    <property type="match status" value="2"/>
</dbReference>
<protein>
    <submittedName>
        <fullName evidence="2">Ribonuclease Z</fullName>
        <ecNumber evidence="2">3.1.26.11</ecNumber>
    </submittedName>
</protein>
<gene>
    <name evidence="2" type="ORF">C7I55_23940</name>
</gene>
<proteinExistence type="predicted"/>
<reference evidence="2 3" key="1">
    <citation type="submission" date="2018-03" db="EMBL/GenBank/DDBJ databases">
        <title>The draft genome of Sphingosinicella sp. GL-C-18.</title>
        <authorList>
            <person name="Liu L."/>
            <person name="Li L."/>
            <person name="Liang L."/>
            <person name="Zhang X."/>
            <person name="Wang T."/>
        </authorList>
    </citation>
    <scope>NUCLEOTIDE SEQUENCE [LARGE SCALE GENOMIC DNA]</scope>
    <source>
        <strain evidence="2 3">GL-C-18</strain>
    </source>
</reference>
<dbReference type="OrthoDB" id="9803916at2"/>
<accession>A0A2P7QGS4</accession>
<keyword evidence="3" id="KW-1185">Reference proteome</keyword>
<dbReference type="Gene3D" id="3.60.15.10">
    <property type="entry name" value="Ribonuclease Z/Hydroxyacylglutathione hydrolase-like"/>
    <property type="match status" value="1"/>
</dbReference>